<dbReference type="SUPFAM" id="SSF53335">
    <property type="entry name" value="S-adenosyl-L-methionine-dependent methyltransferases"/>
    <property type="match status" value="1"/>
</dbReference>
<sequence length="1279" mass="144433">MIGDLLLRLHQFLSRHKPAFFLSLVVLTSFLILGISRLKVTESIFATLPKGKSFEEFNRLIESKNIINQIVFSIDVPEETTSDEAKLLGEAFSDSLTRYTNGAIRNIQIERPFAQEDVYQFVYGRFPELIDSSYYSHIASRLNADTVKASVNSAYNQLTTPGGAFLKQFIVNDPLGITGPYFRKLNASSNANGMVLEDGVMFTGDRKKMIIFAATSFDSGDSEKNVELFEDVEAFKSRWNKRQKYHHFSYFGTFEIAARNAIQVKKDSYLTSFVALGGILLLLILYYRKFLIPLYIILPGVFGAIFALGIIGYIRPEISGISLATGAVVFGILLDYAFHFFTHLRHTNSISAAIKEVSAPLLTGSFTTVMAFSALHFANSAVLQDFGLFSSLSLLGAALFTLIALPVILSSVAFEKKQMPAESRAFRFPQIQEKSRPMILGFIAVMTLVFLYFARFTEFDSSFENLSIQDEDLQKREEALTGIDPKAEKRIYIFASNPVRAKAESINYRVYQNLVQLRDQGKINSFVSSGSFLIPHELRLERNRKWHDFWDLRRKEATYNALDLAAAKKGFSTNAFSDFKSWVAGQQPGAVPVDTLLAELGLDNLIEANVSGTTFIATLIVPQNQLPFVKDELRAIPGIALFDRGELAGDLLKLVKDDFNYLLLISASIVFLTLLVVYGRIELTLLTFLPMVISWIWILGIAAILGVKFNFVNVIVTTFIFGLGDDFSIFVTDGLLNKYKYGKDSLRSYQSAIALSATTTIIGTGVLIFAKHPAIQSIALISVLGIVCILFISFVFQPVLFGFFVQNRIAKKKAPVTLVPFLISVSSFTYFLSGCLFLHSKLVTILLLPISKLRKKAMLNRSLSFYAKTVIYSGPHVKKNFSGLENLQPEKPVIFIANHTSFLDILLAIMLNPKIVLMVKGWVYNSPFFGPIIRHAGYVYTDDGPEENINKVKELVADGYSLLIFPEGTRSEDGQITRFHKGAFHLAEELGLDIQPILIHGASDVLPKNDFLIRPGALNVRVLPRIRLSDPEWGSQLRDKTKNIAAYFKTAFASYKNEMEDTAYLKHKIFTNYVFKGPVLEWYFKIKWRLESKNFAYYNELIGDRKNILDIGCGYGYLSFYLHYKNENRLITGIDYDEEKISVAQNSYRKTAHLNFVCSDIMQADLGSQDVIFLNDVLHYLSKEKQLKLLERCALALQPDGILFIRDGITDNQEKHRNTQKTEALSTKFFSFNRKEDEFHFFSSVDIQDFAARHHMHVEMQEHSSNTSNVLFILRPVTR</sequence>
<organism evidence="8 9">
    <name type="scientific">Dyadobacter chenhuakuii</name>
    <dbReference type="NCBI Taxonomy" id="2909339"/>
    <lineage>
        <taxon>Bacteria</taxon>
        <taxon>Pseudomonadati</taxon>
        <taxon>Bacteroidota</taxon>
        <taxon>Cytophagia</taxon>
        <taxon>Cytophagales</taxon>
        <taxon>Spirosomataceae</taxon>
        <taxon>Dyadobacter</taxon>
    </lineage>
</organism>
<dbReference type="SUPFAM" id="SSF69593">
    <property type="entry name" value="Glycerol-3-phosphate (1)-acyltransferase"/>
    <property type="match status" value="1"/>
</dbReference>
<dbReference type="GO" id="GO:0016746">
    <property type="term" value="F:acyltransferase activity"/>
    <property type="evidence" value="ECO:0007669"/>
    <property type="project" value="UniProtKB-KW"/>
</dbReference>
<keyword evidence="5 6" id="KW-0472">Membrane</keyword>
<dbReference type="PANTHER" id="PTHR33406:SF13">
    <property type="entry name" value="MEMBRANE PROTEIN YDFJ"/>
    <property type="match status" value="1"/>
</dbReference>
<dbReference type="InterPro" id="IPR041698">
    <property type="entry name" value="Methyltransf_25"/>
</dbReference>
<feature type="transmembrane region" description="Helical" evidence="6">
    <location>
        <begin position="752"/>
        <end position="772"/>
    </location>
</feature>
<dbReference type="InterPro" id="IPR002123">
    <property type="entry name" value="Plipid/glycerol_acylTrfase"/>
</dbReference>
<feature type="transmembrane region" description="Helical" evidence="6">
    <location>
        <begin position="359"/>
        <end position="378"/>
    </location>
</feature>
<dbReference type="SUPFAM" id="SSF82866">
    <property type="entry name" value="Multidrug efflux transporter AcrB transmembrane domain"/>
    <property type="match status" value="2"/>
</dbReference>
<feature type="transmembrane region" description="Helical" evidence="6">
    <location>
        <begin position="390"/>
        <end position="414"/>
    </location>
</feature>
<feature type="transmembrane region" description="Helical" evidence="6">
    <location>
        <begin position="659"/>
        <end position="678"/>
    </location>
</feature>
<dbReference type="SMART" id="SM00563">
    <property type="entry name" value="PlsC"/>
    <property type="match status" value="1"/>
</dbReference>
<dbReference type="PANTHER" id="PTHR33406">
    <property type="entry name" value="MEMBRANE PROTEIN MJ1562-RELATED"/>
    <property type="match status" value="1"/>
</dbReference>
<keyword evidence="4 6" id="KW-1133">Transmembrane helix</keyword>
<keyword evidence="2" id="KW-1003">Cell membrane</keyword>
<reference evidence="8" key="1">
    <citation type="submission" date="2022-01" db="EMBL/GenBank/DDBJ databases">
        <title>Novel species in genus Dyadobacter.</title>
        <authorList>
            <person name="Ma C."/>
        </authorList>
    </citation>
    <scope>NUCLEOTIDE SEQUENCE</scope>
    <source>
        <strain evidence="8">CY357</strain>
    </source>
</reference>
<feature type="transmembrane region" description="Helical" evidence="6">
    <location>
        <begin position="269"/>
        <end position="287"/>
    </location>
</feature>
<dbReference type="EMBL" id="JAKFFV010000002">
    <property type="protein sequence ID" value="MCF2496825.1"/>
    <property type="molecule type" value="Genomic_DNA"/>
</dbReference>
<protein>
    <submittedName>
        <fullName evidence="8">1-acyl-sn-glycerol-3-phosphate acyltransferase</fullName>
    </submittedName>
</protein>
<dbReference type="Pfam" id="PF03176">
    <property type="entry name" value="MMPL"/>
    <property type="match status" value="2"/>
</dbReference>
<name>A0A9X1TRC9_9BACT</name>
<comment type="subcellular location">
    <subcellularLocation>
        <location evidence="1">Cell membrane</location>
        <topology evidence="1">Multi-pass membrane protein</topology>
    </subcellularLocation>
</comment>
<gene>
    <name evidence="8" type="ORF">L0661_00805</name>
</gene>
<feature type="transmembrane region" description="Helical" evidence="6">
    <location>
        <begin position="20"/>
        <end position="38"/>
    </location>
</feature>
<dbReference type="Gene3D" id="1.20.1640.10">
    <property type="entry name" value="Multidrug efflux transporter AcrB transmembrane domain"/>
    <property type="match status" value="2"/>
</dbReference>
<evidence type="ECO:0000313" key="8">
    <source>
        <dbReference type="EMBL" id="MCF2496825.1"/>
    </source>
</evidence>
<dbReference type="CDD" id="cd07989">
    <property type="entry name" value="LPLAT_AGPAT-like"/>
    <property type="match status" value="1"/>
</dbReference>
<comment type="caution">
    <text evidence="8">The sequence shown here is derived from an EMBL/GenBank/DDBJ whole genome shotgun (WGS) entry which is preliminary data.</text>
</comment>
<dbReference type="Pfam" id="PF01553">
    <property type="entry name" value="Acyltransferase"/>
    <property type="match status" value="1"/>
</dbReference>
<dbReference type="RefSeq" id="WP_235176460.1">
    <property type="nucleotide sequence ID" value="NZ_JAKFFV010000002.1"/>
</dbReference>
<dbReference type="Proteomes" id="UP001139411">
    <property type="component" value="Unassembled WGS sequence"/>
</dbReference>
<accession>A0A9X1TRC9</accession>
<dbReference type="AlphaFoldDB" id="A0A9X1TRC9"/>
<dbReference type="Pfam" id="PF13649">
    <property type="entry name" value="Methyltransf_25"/>
    <property type="match status" value="1"/>
</dbReference>
<evidence type="ECO:0000256" key="4">
    <source>
        <dbReference type="ARBA" id="ARBA00022989"/>
    </source>
</evidence>
<evidence type="ECO:0000256" key="5">
    <source>
        <dbReference type="ARBA" id="ARBA00023136"/>
    </source>
</evidence>
<feature type="transmembrane region" description="Helical" evidence="6">
    <location>
        <begin position="685"/>
        <end position="705"/>
    </location>
</feature>
<evidence type="ECO:0000256" key="3">
    <source>
        <dbReference type="ARBA" id="ARBA00022692"/>
    </source>
</evidence>
<feature type="transmembrane region" description="Helical" evidence="6">
    <location>
        <begin position="320"/>
        <end position="338"/>
    </location>
</feature>
<dbReference type="InterPro" id="IPR004869">
    <property type="entry name" value="MMPL_dom"/>
</dbReference>
<keyword evidence="8" id="KW-0012">Acyltransferase</keyword>
<evidence type="ECO:0000256" key="6">
    <source>
        <dbReference type="SAM" id="Phobius"/>
    </source>
</evidence>
<feature type="transmembrane region" description="Helical" evidence="6">
    <location>
        <begin position="778"/>
        <end position="805"/>
    </location>
</feature>
<feature type="transmembrane region" description="Helical" evidence="6">
    <location>
        <begin position="435"/>
        <end position="454"/>
    </location>
</feature>
<feature type="domain" description="Phospholipid/glycerol acyltransferase" evidence="7">
    <location>
        <begin position="893"/>
        <end position="1002"/>
    </location>
</feature>
<feature type="transmembrane region" description="Helical" evidence="6">
    <location>
        <begin position="817"/>
        <end position="839"/>
    </location>
</feature>
<evidence type="ECO:0000259" key="7">
    <source>
        <dbReference type="SMART" id="SM00563"/>
    </source>
</evidence>
<dbReference type="CDD" id="cd02440">
    <property type="entry name" value="AdoMet_MTases"/>
    <property type="match status" value="1"/>
</dbReference>
<feature type="transmembrane region" description="Helical" evidence="6">
    <location>
        <begin position="294"/>
        <end position="314"/>
    </location>
</feature>
<evidence type="ECO:0000256" key="1">
    <source>
        <dbReference type="ARBA" id="ARBA00004651"/>
    </source>
</evidence>
<evidence type="ECO:0000256" key="2">
    <source>
        <dbReference type="ARBA" id="ARBA00022475"/>
    </source>
</evidence>
<keyword evidence="3 6" id="KW-0812">Transmembrane</keyword>
<proteinExistence type="predicted"/>
<dbReference type="InterPro" id="IPR050545">
    <property type="entry name" value="Mycobact_MmpL"/>
</dbReference>
<evidence type="ECO:0000313" key="9">
    <source>
        <dbReference type="Proteomes" id="UP001139411"/>
    </source>
</evidence>
<dbReference type="Gene3D" id="3.40.50.150">
    <property type="entry name" value="Vaccinia Virus protein VP39"/>
    <property type="match status" value="1"/>
</dbReference>
<dbReference type="GO" id="GO:0005886">
    <property type="term" value="C:plasma membrane"/>
    <property type="evidence" value="ECO:0007669"/>
    <property type="project" value="UniProtKB-SubCell"/>
</dbReference>
<keyword evidence="8" id="KW-0808">Transferase</keyword>
<dbReference type="InterPro" id="IPR029063">
    <property type="entry name" value="SAM-dependent_MTases_sf"/>
</dbReference>